<protein>
    <submittedName>
        <fullName evidence="1">Uncharacterized protein</fullName>
    </submittedName>
</protein>
<reference evidence="1 2" key="1">
    <citation type="submission" date="2016-04" db="EMBL/GenBank/DDBJ databases">
        <title>The genome of Intoshia linei affirms orthonectids as highly simplified spiralians.</title>
        <authorList>
            <person name="Mikhailov K.V."/>
            <person name="Slusarev G.S."/>
            <person name="Nikitin M.A."/>
            <person name="Logacheva M.D."/>
            <person name="Penin A."/>
            <person name="Aleoshin V."/>
            <person name="Panchin Y.V."/>
        </authorList>
    </citation>
    <scope>NUCLEOTIDE SEQUENCE [LARGE SCALE GENOMIC DNA]</scope>
    <source>
        <strain evidence="1">Intl2013</strain>
        <tissue evidence="1">Whole animal</tissue>
    </source>
</reference>
<dbReference type="AlphaFoldDB" id="A0A177AQ69"/>
<dbReference type="EMBL" id="LWCA01003377">
    <property type="protein sequence ID" value="OAF63523.1"/>
    <property type="molecule type" value="Genomic_DNA"/>
</dbReference>
<organism evidence="1 2">
    <name type="scientific">Intoshia linei</name>
    <dbReference type="NCBI Taxonomy" id="1819745"/>
    <lineage>
        <taxon>Eukaryota</taxon>
        <taxon>Metazoa</taxon>
        <taxon>Spiralia</taxon>
        <taxon>Lophotrochozoa</taxon>
        <taxon>Mesozoa</taxon>
        <taxon>Orthonectida</taxon>
        <taxon>Rhopaluridae</taxon>
        <taxon>Intoshia</taxon>
    </lineage>
</organism>
<sequence>ETLLNFNEWLKNYIGVEDKIIYTKSNRNDYSEFAALCKAYK</sequence>
<keyword evidence="2" id="KW-1185">Reference proteome</keyword>
<feature type="non-terminal residue" evidence="1">
    <location>
        <position position="1"/>
    </location>
</feature>
<dbReference type="Proteomes" id="UP000078046">
    <property type="component" value="Unassembled WGS sequence"/>
</dbReference>
<accession>A0A177AQ69</accession>
<evidence type="ECO:0000313" key="1">
    <source>
        <dbReference type="EMBL" id="OAF63523.1"/>
    </source>
</evidence>
<comment type="caution">
    <text evidence="1">The sequence shown here is derived from an EMBL/GenBank/DDBJ whole genome shotgun (WGS) entry which is preliminary data.</text>
</comment>
<proteinExistence type="predicted"/>
<gene>
    <name evidence="1" type="ORF">A3Q56_08766</name>
</gene>
<evidence type="ECO:0000313" key="2">
    <source>
        <dbReference type="Proteomes" id="UP000078046"/>
    </source>
</evidence>
<name>A0A177AQ69_9BILA</name>